<dbReference type="Gene3D" id="3.40.50.1820">
    <property type="entry name" value="alpha/beta hydrolase"/>
    <property type="match status" value="1"/>
</dbReference>
<dbReference type="InterPro" id="IPR029058">
    <property type="entry name" value="AB_hydrolase_fold"/>
</dbReference>
<proteinExistence type="predicted"/>
<name>A0A6J7DID6_9ZZZZ</name>
<reference evidence="3" key="1">
    <citation type="submission" date="2020-05" db="EMBL/GenBank/DDBJ databases">
        <authorList>
            <person name="Chiriac C."/>
            <person name="Salcher M."/>
            <person name="Ghai R."/>
            <person name="Kavagutti S V."/>
        </authorList>
    </citation>
    <scope>NUCLEOTIDE SEQUENCE</scope>
</reference>
<dbReference type="Pfam" id="PF00561">
    <property type="entry name" value="Abhydrolase_1"/>
    <property type="match status" value="1"/>
</dbReference>
<gene>
    <name evidence="3" type="ORF">UFOPK3317_00861</name>
</gene>
<dbReference type="PRINTS" id="PR00412">
    <property type="entry name" value="EPOXHYDRLASE"/>
</dbReference>
<dbReference type="AlphaFoldDB" id="A0A6J7DID6"/>
<dbReference type="GO" id="GO:0016787">
    <property type="term" value="F:hydrolase activity"/>
    <property type="evidence" value="ECO:0007669"/>
    <property type="project" value="UniProtKB-KW"/>
</dbReference>
<dbReference type="PANTHER" id="PTHR43329">
    <property type="entry name" value="EPOXIDE HYDROLASE"/>
    <property type="match status" value="1"/>
</dbReference>
<evidence type="ECO:0000256" key="1">
    <source>
        <dbReference type="ARBA" id="ARBA00022801"/>
    </source>
</evidence>
<protein>
    <submittedName>
        <fullName evidence="3">Unannotated protein</fullName>
    </submittedName>
</protein>
<dbReference type="InterPro" id="IPR000073">
    <property type="entry name" value="AB_hydrolase_1"/>
</dbReference>
<organism evidence="3">
    <name type="scientific">freshwater metagenome</name>
    <dbReference type="NCBI Taxonomy" id="449393"/>
    <lineage>
        <taxon>unclassified sequences</taxon>
        <taxon>metagenomes</taxon>
        <taxon>ecological metagenomes</taxon>
    </lineage>
</organism>
<dbReference type="EMBL" id="CAFBLK010000137">
    <property type="protein sequence ID" value="CAB4870427.1"/>
    <property type="molecule type" value="Genomic_DNA"/>
</dbReference>
<evidence type="ECO:0000259" key="2">
    <source>
        <dbReference type="Pfam" id="PF00561"/>
    </source>
</evidence>
<dbReference type="SUPFAM" id="SSF53474">
    <property type="entry name" value="alpha/beta-Hydrolases"/>
    <property type="match status" value="1"/>
</dbReference>
<keyword evidence="1" id="KW-0378">Hydrolase</keyword>
<feature type="domain" description="AB hydrolase-1" evidence="2">
    <location>
        <begin position="52"/>
        <end position="304"/>
    </location>
</feature>
<evidence type="ECO:0000313" key="3">
    <source>
        <dbReference type="EMBL" id="CAB4870427.1"/>
    </source>
</evidence>
<sequence length="317" mass="34364">MLGPGQPNARHGGRVTSALMTTSSLINPSRITANGIDIAYLEAGPKDGPLALCLHGFPDHAPTWRYLMPLLADAGYHAVAPWLRGYAPTGLAADGNYQVASLALDALALADQLAGDNEAVIIGHDWGAITTHTAVAHRPDRFSKMVAIAVPHALAMGAYLMEPEQLKRMWYQFFFQMPTADFVVPMNDFAIIDKLWADWSPGYTPDAQDMRALKDTLASPGTLTAALNYYRFVHGTLVNDPALDAVQAGFISPITIPALYLHGADDGCMGEQLVKEDELRPHYLGGLDVAVIPGAGHFLHIEKPELVNPMIMEFLKK</sequence>
<accession>A0A6J7DID6</accession>
<dbReference type="InterPro" id="IPR000639">
    <property type="entry name" value="Epox_hydrolase-like"/>
</dbReference>